<evidence type="ECO:0000256" key="1">
    <source>
        <dbReference type="SAM" id="MobiDB-lite"/>
    </source>
</evidence>
<organism evidence="2 3">
    <name type="scientific">Ramlibacter monticola</name>
    <dbReference type="NCBI Taxonomy" id="1926872"/>
    <lineage>
        <taxon>Bacteria</taxon>
        <taxon>Pseudomonadati</taxon>
        <taxon>Pseudomonadota</taxon>
        <taxon>Betaproteobacteria</taxon>
        <taxon>Burkholderiales</taxon>
        <taxon>Comamonadaceae</taxon>
        <taxon>Ramlibacter</taxon>
    </lineage>
</organism>
<evidence type="ECO:0000313" key="2">
    <source>
        <dbReference type="EMBL" id="MBL0395088.1"/>
    </source>
</evidence>
<protein>
    <submittedName>
        <fullName evidence="2">Uncharacterized protein</fullName>
    </submittedName>
</protein>
<feature type="region of interest" description="Disordered" evidence="1">
    <location>
        <begin position="143"/>
        <end position="163"/>
    </location>
</feature>
<feature type="region of interest" description="Disordered" evidence="1">
    <location>
        <begin position="15"/>
        <end position="38"/>
    </location>
</feature>
<dbReference type="AlphaFoldDB" id="A0A937CXB1"/>
<feature type="compositionally biased region" description="Polar residues" evidence="1">
    <location>
        <begin position="24"/>
        <end position="38"/>
    </location>
</feature>
<keyword evidence="3" id="KW-1185">Reference proteome</keyword>
<dbReference type="EMBL" id="JAEQNE010000012">
    <property type="protein sequence ID" value="MBL0395088.1"/>
    <property type="molecule type" value="Genomic_DNA"/>
</dbReference>
<gene>
    <name evidence="2" type="ORF">JJ685_28410</name>
</gene>
<dbReference type="RefSeq" id="WP_201677762.1">
    <property type="nucleotide sequence ID" value="NZ_JAEQNE010000012.1"/>
</dbReference>
<reference evidence="2 3" key="1">
    <citation type="journal article" date="2017" name="Int. J. Syst. Evol. Microbiol.">
        <title>Ramlibacter monticola sp. nov., isolated from forest soil.</title>
        <authorList>
            <person name="Chaudhary D.K."/>
            <person name="Kim J."/>
        </authorList>
    </citation>
    <scope>NUCLEOTIDE SEQUENCE [LARGE SCALE GENOMIC DNA]</scope>
    <source>
        <strain evidence="2 3">KACC 19175</strain>
    </source>
</reference>
<dbReference type="Proteomes" id="UP000599109">
    <property type="component" value="Unassembled WGS sequence"/>
</dbReference>
<accession>A0A937CXB1</accession>
<sequence>MGIFDTLLGRKPAPAVARARTSGGAPSTQFDSQLTQAGSTSQSVRKDLLKVVLRETLIRNGIPPSWLSADMLRTSSPSRRDTGLHVRFLVRHWDPRLLECAVAFESEFTGRLQALDPLASNWLMGFSWQIALEDKSVCPRLPHPGAWTAPPPQTAPAPLTQPSSFGDVIAGPTALEGSKPLDDVRADLEALLALRDADMRKHAAAGGDRAYAATRPASF</sequence>
<name>A0A937CXB1_9BURK</name>
<comment type="caution">
    <text evidence="2">The sequence shown here is derived from an EMBL/GenBank/DDBJ whole genome shotgun (WGS) entry which is preliminary data.</text>
</comment>
<proteinExistence type="predicted"/>
<evidence type="ECO:0000313" key="3">
    <source>
        <dbReference type="Proteomes" id="UP000599109"/>
    </source>
</evidence>